<keyword evidence="1" id="KW-0175">Coiled coil</keyword>
<evidence type="ECO:0000256" key="2">
    <source>
        <dbReference type="SAM" id="Phobius"/>
    </source>
</evidence>
<evidence type="ECO:0000313" key="4">
    <source>
        <dbReference type="Proteomes" id="UP000230233"/>
    </source>
</evidence>
<sequence length="126" mass="14683">MKYKELNTEKLSWEEYAKLLEEKNKALTQKAERLAAENIVLRDKCARAAAISSRSLLPLSYRNQRTFFADDTFFNGEELSTSVVVSLTTYPLLIFPIVFFSLIMLRMSLQYQLCLQMDEMQLQLDL</sequence>
<evidence type="ECO:0000256" key="1">
    <source>
        <dbReference type="SAM" id="Coils"/>
    </source>
</evidence>
<keyword evidence="2" id="KW-0812">Transmembrane</keyword>
<keyword evidence="2" id="KW-0472">Membrane</keyword>
<dbReference type="EMBL" id="PDUG01000006">
    <property type="protein sequence ID" value="PIC21917.1"/>
    <property type="molecule type" value="Genomic_DNA"/>
</dbReference>
<evidence type="ECO:0000313" key="3">
    <source>
        <dbReference type="EMBL" id="PIC21917.1"/>
    </source>
</evidence>
<comment type="caution">
    <text evidence="3">The sequence shown here is derived from an EMBL/GenBank/DDBJ whole genome shotgun (WGS) entry which is preliminary data.</text>
</comment>
<keyword evidence="2" id="KW-1133">Transmembrane helix</keyword>
<protein>
    <submittedName>
        <fullName evidence="3">Uncharacterized protein</fullName>
    </submittedName>
</protein>
<name>A0A2G5T3R7_9PELO</name>
<feature type="coiled-coil region" evidence="1">
    <location>
        <begin position="3"/>
        <end position="44"/>
    </location>
</feature>
<dbReference type="Proteomes" id="UP000230233">
    <property type="component" value="Chromosome X"/>
</dbReference>
<gene>
    <name evidence="3" type="primary">Cnig_chr_X.g26583</name>
    <name evidence="3" type="ORF">B9Z55_026583</name>
</gene>
<proteinExistence type="predicted"/>
<keyword evidence="4" id="KW-1185">Reference proteome</keyword>
<organism evidence="3 4">
    <name type="scientific">Caenorhabditis nigoni</name>
    <dbReference type="NCBI Taxonomy" id="1611254"/>
    <lineage>
        <taxon>Eukaryota</taxon>
        <taxon>Metazoa</taxon>
        <taxon>Ecdysozoa</taxon>
        <taxon>Nematoda</taxon>
        <taxon>Chromadorea</taxon>
        <taxon>Rhabditida</taxon>
        <taxon>Rhabditina</taxon>
        <taxon>Rhabditomorpha</taxon>
        <taxon>Rhabditoidea</taxon>
        <taxon>Rhabditidae</taxon>
        <taxon>Peloderinae</taxon>
        <taxon>Caenorhabditis</taxon>
    </lineage>
</organism>
<dbReference type="AlphaFoldDB" id="A0A2G5T3R7"/>
<feature type="transmembrane region" description="Helical" evidence="2">
    <location>
        <begin position="83"/>
        <end position="105"/>
    </location>
</feature>
<accession>A0A2G5T3R7</accession>
<reference evidence="4" key="1">
    <citation type="submission" date="2017-10" db="EMBL/GenBank/DDBJ databases">
        <title>Rapid genome shrinkage in a self-fertile nematode reveals novel sperm competition proteins.</title>
        <authorList>
            <person name="Yin D."/>
            <person name="Schwarz E.M."/>
            <person name="Thomas C.G."/>
            <person name="Felde R.L."/>
            <person name="Korf I.F."/>
            <person name="Cutter A.D."/>
            <person name="Schartner C.M."/>
            <person name="Ralston E.J."/>
            <person name="Meyer B.J."/>
            <person name="Haag E.S."/>
        </authorList>
    </citation>
    <scope>NUCLEOTIDE SEQUENCE [LARGE SCALE GENOMIC DNA]</scope>
    <source>
        <strain evidence="4">JU1422</strain>
    </source>
</reference>